<reference evidence="1" key="1">
    <citation type="submission" date="2020-08" db="EMBL/GenBank/DDBJ databases">
        <title>Multicomponent nature underlies the extraordinary mechanical properties of spider dragline silk.</title>
        <authorList>
            <person name="Kono N."/>
            <person name="Nakamura H."/>
            <person name="Mori M."/>
            <person name="Yoshida Y."/>
            <person name="Ohtoshi R."/>
            <person name="Malay A.D."/>
            <person name="Moran D.A.P."/>
            <person name="Tomita M."/>
            <person name="Numata K."/>
            <person name="Arakawa K."/>
        </authorList>
    </citation>
    <scope>NUCLEOTIDE SEQUENCE</scope>
</reference>
<gene>
    <name evidence="1" type="primary">pol_3610</name>
    <name evidence="1" type="ORF">TNIN_120281</name>
</gene>
<keyword evidence="2" id="KW-1185">Reference proteome</keyword>
<name>A0A8X6I4I1_9ARAC</name>
<proteinExistence type="predicted"/>
<dbReference type="OrthoDB" id="6429553at2759"/>
<dbReference type="GO" id="GO:0071897">
    <property type="term" value="P:DNA biosynthetic process"/>
    <property type="evidence" value="ECO:0007669"/>
    <property type="project" value="UniProtKB-ARBA"/>
</dbReference>
<accession>A0A8X6I4I1</accession>
<evidence type="ECO:0000313" key="2">
    <source>
        <dbReference type="Proteomes" id="UP000886998"/>
    </source>
</evidence>
<protein>
    <submittedName>
        <fullName evidence="1">Retrovirus-related Pol polyprotein from transposon 17.6</fullName>
    </submittedName>
</protein>
<dbReference type="SUPFAM" id="SSF56672">
    <property type="entry name" value="DNA/RNA polymerases"/>
    <property type="match status" value="1"/>
</dbReference>
<evidence type="ECO:0000313" key="1">
    <source>
        <dbReference type="EMBL" id="GFS30038.1"/>
    </source>
</evidence>
<dbReference type="EMBL" id="BMAV01024092">
    <property type="protein sequence ID" value="GFS30038.1"/>
    <property type="molecule type" value="Genomic_DNA"/>
</dbReference>
<dbReference type="Gene3D" id="3.10.10.10">
    <property type="entry name" value="HIV Type 1 Reverse Transcriptase, subunit A, domain 1"/>
    <property type="match status" value="1"/>
</dbReference>
<comment type="caution">
    <text evidence="1">The sequence shown here is derived from an EMBL/GenBank/DDBJ whole genome shotgun (WGS) entry which is preliminary data.</text>
</comment>
<organism evidence="1 2">
    <name type="scientific">Trichonephila inaurata madagascariensis</name>
    <dbReference type="NCBI Taxonomy" id="2747483"/>
    <lineage>
        <taxon>Eukaryota</taxon>
        <taxon>Metazoa</taxon>
        <taxon>Ecdysozoa</taxon>
        <taxon>Arthropoda</taxon>
        <taxon>Chelicerata</taxon>
        <taxon>Arachnida</taxon>
        <taxon>Araneae</taxon>
        <taxon>Araneomorphae</taxon>
        <taxon>Entelegynae</taxon>
        <taxon>Araneoidea</taxon>
        <taxon>Nephilidae</taxon>
        <taxon>Trichonephila</taxon>
        <taxon>Trichonephila inaurata</taxon>
    </lineage>
</organism>
<dbReference type="AlphaFoldDB" id="A0A8X6I4I1"/>
<dbReference type="InterPro" id="IPR043502">
    <property type="entry name" value="DNA/RNA_pol_sf"/>
</dbReference>
<dbReference type="Proteomes" id="UP000886998">
    <property type="component" value="Unassembled WGS sequence"/>
</dbReference>
<sequence>MLMTLHPLKRSTTFDYEEVCKESHLLDKLSSDQIKELKNVIIKDREVFSSDPGTTHLMKMDIELISEKPIKTKPCRMSPRQINLLKDEIKRILDLGVIEIGQSDFTSPLILCRLLPPKWSNTHRVFPFAEHCGKG</sequence>